<dbReference type="EMBL" id="MSCM01000002">
    <property type="protein sequence ID" value="PQJ76667.1"/>
    <property type="molecule type" value="Genomic_DNA"/>
</dbReference>
<comment type="caution">
    <text evidence="1">The sequence shown here is derived from an EMBL/GenBank/DDBJ whole genome shotgun (WGS) entry which is preliminary data.</text>
</comment>
<organism evidence="1 2">
    <name type="scientific">Polaribacter glomeratus</name>
    <dbReference type="NCBI Taxonomy" id="102"/>
    <lineage>
        <taxon>Bacteria</taxon>
        <taxon>Pseudomonadati</taxon>
        <taxon>Bacteroidota</taxon>
        <taxon>Flavobacteriia</taxon>
        <taxon>Flavobacteriales</taxon>
        <taxon>Flavobacteriaceae</taxon>
    </lineage>
</organism>
<accession>A0A2S7WGE0</accession>
<keyword evidence="2" id="KW-1185">Reference proteome</keyword>
<dbReference type="Proteomes" id="UP000239068">
    <property type="component" value="Unassembled WGS sequence"/>
</dbReference>
<sequence length="68" mass="7925">MIKYFRKVRQKLLTENKFSKYLIYAIGIKKNIIVENNIIDLKNNPKGSVMILRANVKGKTISKMIIID</sequence>
<name>A0A2S7WGE0_9FLAO</name>
<evidence type="ECO:0000313" key="2">
    <source>
        <dbReference type="Proteomes" id="UP000239068"/>
    </source>
</evidence>
<dbReference type="RefSeq" id="WP_105021982.1">
    <property type="nucleotide sequence ID" value="NZ_MSCM01000002.1"/>
</dbReference>
<evidence type="ECO:0000313" key="1">
    <source>
        <dbReference type="EMBL" id="PQJ76667.1"/>
    </source>
</evidence>
<gene>
    <name evidence="1" type="ORF">BTO16_12330</name>
</gene>
<reference evidence="1 2" key="1">
    <citation type="submission" date="2016-12" db="EMBL/GenBank/DDBJ databases">
        <title>Trade-off between light-utilization and light-protection in marine flavobacteria.</title>
        <authorList>
            <person name="Kumagai Y."/>
            <person name="Yoshizawa S."/>
            <person name="Kogure K."/>
            <person name="Iwasaki W."/>
        </authorList>
    </citation>
    <scope>NUCLEOTIDE SEQUENCE [LARGE SCALE GENOMIC DNA]</scope>
    <source>
        <strain evidence="1 2">ATCC 43844</strain>
    </source>
</reference>
<dbReference type="AlphaFoldDB" id="A0A2S7WGE0"/>
<proteinExistence type="predicted"/>
<protein>
    <submittedName>
        <fullName evidence="1">Uncharacterized protein</fullName>
    </submittedName>
</protein>